<evidence type="ECO:0000313" key="2">
    <source>
        <dbReference type="EMBL" id="RZC55943.1"/>
    </source>
</evidence>
<keyword evidence="1" id="KW-0472">Membrane</keyword>
<feature type="non-terminal residue" evidence="2">
    <location>
        <position position="1"/>
    </location>
</feature>
<dbReference type="EMBL" id="CM010717">
    <property type="protein sequence ID" value="RZC55943.1"/>
    <property type="molecule type" value="Genomic_DNA"/>
</dbReference>
<sequence>WDYENCRFKQVYIGDDRMRGLTNGVGPITGGMVTDLRFFVLMEMRGYSIEILPESTLILEMASFFSRNPVQPLIALGSAIAVFGTFLYS</sequence>
<name>A0A4Y7J489_PAPSO</name>
<gene>
    <name evidence="2" type="ORF">C5167_014799</name>
</gene>
<organism evidence="2 3">
    <name type="scientific">Papaver somniferum</name>
    <name type="common">Opium poppy</name>
    <dbReference type="NCBI Taxonomy" id="3469"/>
    <lineage>
        <taxon>Eukaryota</taxon>
        <taxon>Viridiplantae</taxon>
        <taxon>Streptophyta</taxon>
        <taxon>Embryophyta</taxon>
        <taxon>Tracheophyta</taxon>
        <taxon>Spermatophyta</taxon>
        <taxon>Magnoliopsida</taxon>
        <taxon>Ranunculales</taxon>
        <taxon>Papaveraceae</taxon>
        <taxon>Papaveroideae</taxon>
        <taxon>Papaver</taxon>
    </lineage>
</organism>
<dbReference type="Proteomes" id="UP000316621">
    <property type="component" value="Chromosome 3"/>
</dbReference>
<keyword evidence="1" id="KW-1133">Transmembrane helix</keyword>
<keyword evidence="1" id="KW-0812">Transmembrane</keyword>
<accession>A0A4Y7J489</accession>
<feature type="transmembrane region" description="Helical" evidence="1">
    <location>
        <begin position="70"/>
        <end position="88"/>
    </location>
</feature>
<evidence type="ECO:0000313" key="3">
    <source>
        <dbReference type="Proteomes" id="UP000316621"/>
    </source>
</evidence>
<protein>
    <submittedName>
        <fullName evidence="2">Uncharacterized protein</fullName>
    </submittedName>
</protein>
<proteinExistence type="predicted"/>
<reference evidence="2 3" key="1">
    <citation type="journal article" date="2018" name="Science">
        <title>The opium poppy genome and morphinan production.</title>
        <authorList>
            <person name="Guo L."/>
            <person name="Winzer T."/>
            <person name="Yang X."/>
            <person name="Li Y."/>
            <person name="Ning Z."/>
            <person name="He Z."/>
            <person name="Teodor R."/>
            <person name="Lu Y."/>
            <person name="Bowser T.A."/>
            <person name="Graham I.A."/>
            <person name="Ye K."/>
        </authorList>
    </citation>
    <scope>NUCLEOTIDE SEQUENCE [LARGE SCALE GENOMIC DNA]</scope>
    <source>
        <strain evidence="3">cv. HN1</strain>
        <tissue evidence="2">Leaves</tissue>
    </source>
</reference>
<evidence type="ECO:0000256" key="1">
    <source>
        <dbReference type="SAM" id="Phobius"/>
    </source>
</evidence>
<dbReference type="AlphaFoldDB" id="A0A4Y7J489"/>
<dbReference type="Gramene" id="RZC55943">
    <property type="protein sequence ID" value="RZC55943"/>
    <property type="gene ID" value="C5167_014799"/>
</dbReference>
<keyword evidence="3" id="KW-1185">Reference proteome</keyword>